<dbReference type="Proteomes" id="UP000070544">
    <property type="component" value="Unassembled WGS sequence"/>
</dbReference>
<dbReference type="Gene3D" id="2.30.30.1060">
    <property type="match status" value="1"/>
</dbReference>
<dbReference type="OrthoDB" id="2138648at2759"/>
<evidence type="ECO:0000256" key="1">
    <source>
        <dbReference type="SAM" id="MobiDB-lite"/>
    </source>
</evidence>
<evidence type="ECO:0000313" key="2">
    <source>
        <dbReference type="EMBL" id="KXS21119.1"/>
    </source>
</evidence>
<gene>
    <name evidence="2" type="ORF">M427DRAFT_151258</name>
</gene>
<name>A0A139AWP3_GONPJ</name>
<feature type="region of interest" description="Disordered" evidence="1">
    <location>
        <begin position="1"/>
        <end position="31"/>
    </location>
</feature>
<dbReference type="EMBL" id="KQ965733">
    <property type="protein sequence ID" value="KXS21119.1"/>
    <property type="molecule type" value="Genomic_DNA"/>
</dbReference>
<feature type="compositionally biased region" description="Polar residues" evidence="1">
    <location>
        <begin position="1"/>
        <end position="23"/>
    </location>
</feature>
<keyword evidence="3" id="KW-1185">Reference proteome</keyword>
<protein>
    <recommendedName>
        <fullName evidence="4">Hypervirulence associated protein TUDOR domain-containing protein</fullName>
    </recommendedName>
</protein>
<accession>A0A139AWP3</accession>
<feature type="region of interest" description="Disordered" evidence="1">
    <location>
        <begin position="72"/>
        <end position="102"/>
    </location>
</feature>
<reference evidence="2 3" key="1">
    <citation type="journal article" date="2015" name="Genome Biol. Evol.">
        <title>Phylogenomic analyses indicate that early fungi evolved digesting cell walls of algal ancestors of land plants.</title>
        <authorList>
            <person name="Chang Y."/>
            <person name="Wang S."/>
            <person name="Sekimoto S."/>
            <person name="Aerts A.L."/>
            <person name="Choi C."/>
            <person name="Clum A."/>
            <person name="LaButti K.M."/>
            <person name="Lindquist E.A."/>
            <person name="Yee Ngan C."/>
            <person name="Ohm R.A."/>
            <person name="Salamov A.A."/>
            <person name="Grigoriev I.V."/>
            <person name="Spatafora J.W."/>
            <person name="Berbee M.L."/>
        </authorList>
    </citation>
    <scope>NUCLEOTIDE SEQUENCE [LARGE SCALE GENOMIC DNA]</scope>
    <source>
        <strain evidence="2 3">JEL478</strain>
    </source>
</reference>
<organism evidence="2 3">
    <name type="scientific">Gonapodya prolifera (strain JEL478)</name>
    <name type="common">Monoblepharis prolifera</name>
    <dbReference type="NCBI Taxonomy" id="1344416"/>
    <lineage>
        <taxon>Eukaryota</taxon>
        <taxon>Fungi</taxon>
        <taxon>Fungi incertae sedis</taxon>
        <taxon>Chytridiomycota</taxon>
        <taxon>Chytridiomycota incertae sedis</taxon>
        <taxon>Monoblepharidomycetes</taxon>
        <taxon>Monoblepharidales</taxon>
        <taxon>Gonapodyaceae</taxon>
        <taxon>Gonapodya</taxon>
    </lineage>
</organism>
<evidence type="ECO:0008006" key="4">
    <source>
        <dbReference type="Google" id="ProtNLM"/>
    </source>
</evidence>
<proteinExistence type="predicted"/>
<dbReference type="AlphaFoldDB" id="A0A139AWP3"/>
<evidence type="ECO:0000313" key="3">
    <source>
        <dbReference type="Proteomes" id="UP000070544"/>
    </source>
</evidence>
<sequence>MSSKLSVCDVSTTSKPSNHQMSDSIKPGDYVGTKYRGGTRQGIVQEIKDGKVVFKDQHGHVVAHKPSTLAVDPDRSVEHKKDPESAKEEMREEWREEIAAKK</sequence>